<reference evidence="1" key="1">
    <citation type="submission" date="2022-10" db="EMBL/GenBank/DDBJ databases">
        <authorList>
            <person name="Chen Y."/>
            <person name="Dougan E. K."/>
            <person name="Chan C."/>
            <person name="Rhodes N."/>
            <person name="Thang M."/>
        </authorList>
    </citation>
    <scope>NUCLEOTIDE SEQUENCE</scope>
</reference>
<accession>A0A9P1C3H9</accession>
<evidence type="ECO:0000313" key="2">
    <source>
        <dbReference type="EMBL" id="CAL1137432.1"/>
    </source>
</evidence>
<gene>
    <name evidence="1" type="ORF">C1SCF055_LOCUS11613</name>
</gene>
<sequence>MLERLLEIPFLEANPVPDRERTSGFASWALSCNSSSQTAEGTILLRSGHQGAAACATLDTEDGTNRSVEPLVPLALSTYSRALDCEIQAWMAWMAWCGSIDSA</sequence>
<dbReference type="Proteomes" id="UP001152797">
    <property type="component" value="Unassembled WGS sequence"/>
</dbReference>
<comment type="caution">
    <text evidence="1">The sequence shown here is derived from an EMBL/GenBank/DDBJ whole genome shotgun (WGS) entry which is preliminary data.</text>
</comment>
<organism evidence="1">
    <name type="scientific">Cladocopium goreaui</name>
    <dbReference type="NCBI Taxonomy" id="2562237"/>
    <lineage>
        <taxon>Eukaryota</taxon>
        <taxon>Sar</taxon>
        <taxon>Alveolata</taxon>
        <taxon>Dinophyceae</taxon>
        <taxon>Suessiales</taxon>
        <taxon>Symbiodiniaceae</taxon>
        <taxon>Cladocopium</taxon>
    </lineage>
</organism>
<evidence type="ECO:0000313" key="1">
    <source>
        <dbReference type="EMBL" id="CAI3984057.1"/>
    </source>
</evidence>
<dbReference type="EMBL" id="CAMXCT010000857">
    <property type="protein sequence ID" value="CAI3984057.1"/>
    <property type="molecule type" value="Genomic_DNA"/>
</dbReference>
<dbReference type="EMBL" id="CAMXCT020000857">
    <property type="protein sequence ID" value="CAL1137432.1"/>
    <property type="molecule type" value="Genomic_DNA"/>
</dbReference>
<dbReference type="EMBL" id="CAMXCT030000857">
    <property type="protein sequence ID" value="CAL4771369.1"/>
    <property type="molecule type" value="Genomic_DNA"/>
</dbReference>
<dbReference type="AlphaFoldDB" id="A0A9P1C3H9"/>
<protein>
    <submittedName>
        <fullName evidence="1">Uncharacterized protein</fullName>
    </submittedName>
</protein>
<dbReference type="PROSITE" id="PS51257">
    <property type="entry name" value="PROKAR_LIPOPROTEIN"/>
    <property type="match status" value="1"/>
</dbReference>
<proteinExistence type="predicted"/>
<evidence type="ECO:0000313" key="3">
    <source>
        <dbReference type="Proteomes" id="UP001152797"/>
    </source>
</evidence>
<name>A0A9P1C3H9_9DINO</name>
<keyword evidence="3" id="KW-1185">Reference proteome</keyword>
<reference evidence="2" key="2">
    <citation type="submission" date="2024-04" db="EMBL/GenBank/DDBJ databases">
        <authorList>
            <person name="Chen Y."/>
            <person name="Shah S."/>
            <person name="Dougan E. K."/>
            <person name="Thang M."/>
            <person name="Chan C."/>
        </authorList>
    </citation>
    <scope>NUCLEOTIDE SEQUENCE [LARGE SCALE GENOMIC DNA]</scope>
</reference>